<organism evidence="2 3">
    <name type="scientific">Rhizobium loti</name>
    <name type="common">Mesorhizobium loti</name>
    <dbReference type="NCBI Taxonomy" id="381"/>
    <lineage>
        <taxon>Bacteria</taxon>
        <taxon>Pseudomonadati</taxon>
        <taxon>Pseudomonadota</taxon>
        <taxon>Alphaproteobacteria</taxon>
        <taxon>Hyphomicrobiales</taxon>
        <taxon>Phyllobacteriaceae</taxon>
        <taxon>Mesorhizobium</taxon>
    </lineage>
</organism>
<accession>A0A1A5I2A9</accession>
<evidence type="ECO:0000259" key="1">
    <source>
        <dbReference type="Pfam" id="PF13473"/>
    </source>
</evidence>
<dbReference type="InterPro" id="IPR008972">
    <property type="entry name" value="Cupredoxin"/>
</dbReference>
<feature type="domain" description="EfeO-type cupredoxin-like" evidence="1">
    <location>
        <begin position="5"/>
        <end position="98"/>
    </location>
</feature>
<reference evidence="3" key="1">
    <citation type="submission" date="2016-06" db="EMBL/GenBank/DDBJ databases">
        <title>NZP2037 Pacbio-Illumina hybrid assembly.</title>
        <authorList>
            <person name="Ramsay J.P."/>
        </authorList>
    </citation>
    <scope>NUCLEOTIDE SEQUENCE [LARGE SCALE GENOMIC DNA]</scope>
    <source>
        <strain evidence="3">R7ANS::ICEMlSym2042</strain>
    </source>
</reference>
<dbReference type="PANTHER" id="PTHR36507">
    <property type="entry name" value="BLL1555 PROTEIN"/>
    <property type="match status" value="1"/>
</dbReference>
<dbReference type="Proteomes" id="UP000093748">
    <property type="component" value="Unassembled WGS sequence"/>
</dbReference>
<name>A0A1A5I2A9_RHILI</name>
<dbReference type="eggNOG" id="COG3794">
    <property type="taxonomic scope" value="Bacteria"/>
</dbReference>
<gene>
    <name evidence="2" type="ORF">BAE39_04015</name>
</gene>
<proteinExistence type="predicted"/>
<dbReference type="InterPro" id="IPR035668">
    <property type="entry name" value="Amicyanin"/>
</dbReference>
<dbReference type="SUPFAM" id="SSF49503">
    <property type="entry name" value="Cupredoxins"/>
    <property type="match status" value="1"/>
</dbReference>
<dbReference type="CDD" id="cd13921">
    <property type="entry name" value="Amicyanin"/>
    <property type="match status" value="1"/>
</dbReference>
<dbReference type="Gene3D" id="2.60.40.420">
    <property type="entry name" value="Cupredoxins - blue copper proteins"/>
    <property type="match status" value="1"/>
</dbReference>
<dbReference type="OrthoDB" id="9796416at2"/>
<dbReference type="EMBL" id="LZTJ01000001">
    <property type="protein sequence ID" value="OBP82719.1"/>
    <property type="molecule type" value="Genomic_DNA"/>
</dbReference>
<comment type="caution">
    <text evidence="2">The sequence shown here is derived from an EMBL/GenBank/DDBJ whole genome shotgun (WGS) entry which is preliminary data.</text>
</comment>
<sequence length="100" mass="10359">MRTMLVLALLAFAMPAYAANHAVQIKGMKFNPSKISVAVGDTITFTNADSMTHTATALDGSFDTGHLATGKSAKVKVSAAGAHPFHCAIHSSMKGIVTAK</sequence>
<dbReference type="Pfam" id="PF13473">
    <property type="entry name" value="Cupredoxin_1"/>
    <property type="match status" value="1"/>
</dbReference>
<dbReference type="AlphaFoldDB" id="A0A1A5I2A9"/>
<dbReference type="PANTHER" id="PTHR36507:SF1">
    <property type="entry name" value="BLL1555 PROTEIN"/>
    <property type="match status" value="1"/>
</dbReference>
<dbReference type="InterPro" id="IPR028096">
    <property type="entry name" value="EfeO_Cupredoxin"/>
</dbReference>
<dbReference type="GeneID" id="66680988"/>
<dbReference type="RefSeq" id="WP_010912607.1">
    <property type="nucleotide sequence ID" value="NZ_LZTH01000034.1"/>
</dbReference>
<dbReference type="InterPro" id="IPR052721">
    <property type="entry name" value="ET_Amicyanin"/>
</dbReference>
<evidence type="ECO:0000313" key="3">
    <source>
        <dbReference type="Proteomes" id="UP000093748"/>
    </source>
</evidence>
<dbReference type="STRING" id="381.A8146_06920"/>
<evidence type="ECO:0000313" key="2">
    <source>
        <dbReference type="EMBL" id="OBP82719.1"/>
    </source>
</evidence>
<protein>
    <submittedName>
        <fullName evidence="2">Copper-binding protein</fullName>
    </submittedName>
</protein>